<dbReference type="GO" id="GO:0003677">
    <property type="term" value="F:DNA binding"/>
    <property type="evidence" value="ECO:0007669"/>
    <property type="project" value="InterPro"/>
</dbReference>
<name>A0A1Y5F9E1_9BACT</name>
<dbReference type="Pfam" id="PF14394">
    <property type="entry name" value="DUF4423"/>
    <property type="match status" value="1"/>
</dbReference>
<evidence type="ECO:0000259" key="1">
    <source>
        <dbReference type="Pfam" id="PF14394"/>
    </source>
</evidence>
<evidence type="ECO:0000313" key="2">
    <source>
        <dbReference type="EMBL" id="OUR94836.1"/>
    </source>
</evidence>
<organism evidence="2 3">
    <name type="scientific">Halobacteriovorax marinus</name>
    <dbReference type="NCBI Taxonomy" id="97084"/>
    <lineage>
        <taxon>Bacteria</taxon>
        <taxon>Pseudomonadati</taxon>
        <taxon>Bdellovibrionota</taxon>
        <taxon>Bacteriovoracia</taxon>
        <taxon>Bacteriovoracales</taxon>
        <taxon>Halobacteriovoraceae</taxon>
        <taxon>Halobacteriovorax</taxon>
    </lineage>
</organism>
<dbReference type="Proteomes" id="UP000196531">
    <property type="component" value="Unassembled WGS sequence"/>
</dbReference>
<sequence>MKANITKHLEYREIIKNWAKQLKISQKNLAQSAGIHTSYFSRVMSDGADFSATQLYLIGKDLGLREWELDYFLLLGEYSASGNHSHKSFLKSKIADIQEKRSKVISEMKDVESEFSEEYTREYYREAVTAKIHMFLTIEKYRKNPSLLCQKILIPEFKLQLELEKLHSLGIIEVIEDEIKLIKFNVHLDESSNISPNNHINWRLESISTIQKRTPRPSDYHMSAVFSTDENGKIKIKELFKKFILDAQKVASQVKDQEDVFHLGFDLY</sequence>
<accession>A0A1Y5F9E1</accession>
<dbReference type="CDD" id="cd00093">
    <property type="entry name" value="HTH_XRE"/>
    <property type="match status" value="1"/>
</dbReference>
<dbReference type="AlphaFoldDB" id="A0A1Y5F9E1"/>
<proteinExistence type="predicted"/>
<dbReference type="SUPFAM" id="SSF47413">
    <property type="entry name" value="lambda repressor-like DNA-binding domains"/>
    <property type="match status" value="1"/>
</dbReference>
<comment type="caution">
    <text evidence="2">The sequence shown here is derived from an EMBL/GenBank/DDBJ whole genome shotgun (WGS) entry which is preliminary data.</text>
</comment>
<feature type="domain" description="DUF4423" evidence="1">
    <location>
        <begin position="111"/>
        <end position="268"/>
    </location>
</feature>
<dbReference type="InterPro" id="IPR010982">
    <property type="entry name" value="Lambda_DNA-bd_dom_sf"/>
</dbReference>
<dbReference type="EMBL" id="MAAO01000010">
    <property type="protein sequence ID" value="OUR94836.1"/>
    <property type="molecule type" value="Genomic_DNA"/>
</dbReference>
<protein>
    <recommendedName>
        <fullName evidence="1">DUF4423 domain-containing protein</fullName>
    </recommendedName>
</protein>
<evidence type="ECO:0000313" key="3">
    <source>
        <dbReference type="Proteomes" id="UP000196531"/>
    </source>
</evidence>
<gene>
    <name evidence="2" type="ORF">A9Q84_17150</name>
</gene>
<reference evidence="3" key="1">
    <citation type="journal article" date="2017" name="Proc. Natl. Acad. Sci. U.S.A.">
        <title>Simulation of Deepwater Horizon oil plume reveals substrate specialization within a complex community of hydrocarbon-degraders.</title>
        <authorList>
            <person name="Hu P."/>
            <person name="Dubinsky E.A."/>
            <person name="Probst A.J."/>
            <person name="Wang J."/>
            <person name="Sieber C.M.K."/>
            <person name="Tom L.M."/>
            <person name="Gardinali P."/>
            <person name="Banfield J.F."/>
            <person name="Atlas R.M."/>
            <person name="Andersen G.L."/>
        </authorList>
    </citation>
    <scope>NUCLEOTIDE SEQUENCE [LARGE SCALE GENOMIC DNA]</scope>
</reference>
<dbReference type="InterPro" id="IPR001387">
    <property type="entry name" value="Cro/C1-type_HTH"/>
</dbReference>
<dbReference type="InterPro" id="IPR025537">
    <property type="entry name" value="DUF4423"/>
</dbReference>